<dbReference type="InterPro" id="IPR042277">
    <property type="entry name" value="IST1-like"/>
</dbReference>
<evidence type="ECO:0000256" key="1">
    <source>
        <dbReference type="ARBA" id="ARBA00005536"/>
    </source>
</evidence>
<evidence type="ECO:0008006" key="5">
    <source>
        <dbReference type="Google" id="ProtNLM"/>
    </source>
</evidence>
<evidence type="ECO:0000313" key="3">
    <source>
        <dbReference type="EMBL" id="CDJ26802.1"/>
    </source>
</evidence>
<feature type="region of interest" description="Disordered" evidence="2">
    <location>
        <begin position="182"/>
        <end position="245"/>
    </location>
</feature>
<evidence type="ECO:0000313" key="4">
    <source>
        <dbReference type="Proteomes" id="UP000018050"/>
    </source>
</evidence>
<dbReference type="AlphaFoldDB" id="U6JRU2"/>
<dbReference type="OMA" id="AKQEVHF"/>
<reference evidence="3" key="2">
    <citation type="submission" date="2013-10" db="EMBL/GenBank/DDBJ databases">
        <authorList>
            <person name="Aslett M."/>
        </authorList>
    </citation>
    <scope>NUCLEOTIDE SEQUENCE</scope>
    <source>
        <strain evidence="3">Houghton</strain>
    </source>
</reference>
<keyword evidence="4" id="KW-1185">Reference proteome</keyword>
<feature type="compositionally biased region" description="Low complexity" evidence="2">
    <location>
        <begin position="196"/>
        <end position="212"/>
    </location>
</feature>
<dbReference type="GO" id="GO:0015031">
    <property type="term" value="P:protein transport"/>
    <property type="evidence" value="ECO:0007669"/>
    <property type="project" value="InterPro"/>
</dbReference>
<protein>
    <recommendedName>
        <fullName evidence="5">IST1-like protein</fullName>
    </recommendedName>
</protein>
<dbReference type="Proteomes" id="UP000018050">
    <property type="component" value="Unassembled WGS sequence"/>
</dbReference>
<dbReference type="OrthoDB" id="29853at2759"/>
<dbReference type="RefSeq" id="XP_013250825.1">
    <property type="nucleotide sequence ID" value="XM_013395371.1"/>
</dbReference>
<dbReference type="Gene3D" id="1.20.1260.60">
    <property type="entry name" value="Vacuolar protein sorting-associated protein Ist1"/>
    <property type="match status" value="1"/>
</dbReference>
<dbReference type="VEuPathDB" id="ToxoDB:EAH_00009340"/>
<gene>
    <name evidence="3" type="ORF">EAH_00009340</name>
</gene>
<evidence type="ECO:0000256" key="2">
    <source>
        <dbReference type="SAM" id="MobiDB-lite"/>
    </source>
</evidence>
<organism evidence="3 4">
    <name type="scientific">Eimeria acervulina</name>
    <name type="common">Coccidian parasite</name>
    <dbReference type="NCBI Taxonomy" id="5801"/>
    <lineage>
        <taxon>Eukaryota</taxon>
        <taxon>Sar</taxon>
        <taxon>Alveolata</taxon>
        <taxon>Apicomplexa</taxon>
        <taxon>Conoidasida</taxon>
        <taxon>Coccidia</taxon>
        <taxon>Eucoccidiorida</taxon>
        <taxon>Eimeriorina</taxon>
        <taxon>Eimeriidae</taxon>
        <taxon>Eimeria</taxon>
    </lineage>
</organism>
<dbReference type="EMBL" id="HG670955">
    <property type="protein sequence ID" value="CDJ26802.1"/>
    <property type="molecule type" value="Genomic_DNA"/>
</dbReference>
<reference evidence="3" key="1">
    <citation type="submission" date="2013-10" db="EMBL/GenBank/DDBJ databases">
        <title>Genomic analysis of the causative agents of coccidiosis in chickens.</title>
        <authorList>
            <person name="Reid A.J."/>
            <person name="Blake D."/>
            <person name="Billington K."/>
            <person name="Browne H."/>
            <person name="Dunn M."/>
            <person name="Hung S."/>
            <person name="Kawahara F."/>
            <person name="Miranda-Saavedra D."/>
            <person name="Mourier T."/>
            <person name="Nagra H."/>
            <person name="Otto T.D."/>
            <person name="Rawlings N."/>
            <person name="Sanchez A."/>
            <person name="Sanders M."/>
            <person name="Subramaniam C."/>
            <person name="Tay Y."/>
            <person name="Dear P."/>
            <person name="Doerig C."/>
            <person name="Gruber A."/>
            <person name="Parkinson J."/>
            <person name="Shirley M."/>
            <person name="Wan K.L."/>
            <person name="Berriman M."/>
            <person name="Tomley F."/>
            <person name="Pain A."/>
        </authorList>
    </citation>
    <scope>NUCLEOTIDE SEQUENCE</scope>
    <source>
        <strain evidence="3">Houghton</strain>
    </source>
</reference>
<dbReference type="InterPro" id="IPR005061">
    <property type="entry name" value="Ist1"/>
</dbReference>
<accession>U6JRU2</accession>
<proteinExistence type="inferred from homology"/>
<dbReference type="GeneID" id="25269004"/>
<name>U6JRU2_EIMAC</name>
<dbReference type="PANTHER" id="PTHR12161">
    <property type="entry name" value="IST1 FAMILY MEMBER"/>
    <property type="match status" value="1"/>
</dbReference>
<dbReference type="Pfam" id="PF03398">
    <property type="entry name" value="Ist1"/>
    <property type="match status" value="1"/>
</dbReference>
<comment type="similarity">
    <text evidence="1">Belongs to the IST1 family.</text>
</comment>
<feature type="region of interest" description="Disordered" evidence="2">
    <location>
        <begin position="293"/>
        <end position="312"/>
    </location>
</feature>
<dbReference type="PANTHER" id="PTHR12161:SF5">
    <property type="entry name" value="IST1 HOMOLOG"/>
    <property type="match status" value="1"/>
</dbReference>
<sequence>MAISRARMCTNRLQNSIRLQRKEIAGFLREGREEGARLKGEHLLREYRLERAMEILVTSYLATERTCPPDLVSPIHTLLYCEPRLSIDELGTVRRQFAVKYGEMFVERAVKNAKQEVHFKLVHALSLAPPLEFDIQQLLCGIAKEYCISEWKPSIAMESNEACDFIPRPSLASKQTAAPFLSLPPFKEPQRHNHRQQQQQQQQQPQQPQQLQQREEAVMAGRKSGSKDRQALPSSVDADSNQTVPQADNILTAAASRRSNGGQDTRENSPNCNTEAHLQRKLVHAEEACGFPSLQPPPNPHAFAPDKADAEAVPLHSTEARFIPVHAKKREYAACGKPVKLQQHETVQQ</sequence>